<organism evidence="1 2">
    <name type="scientific">Pendulispora brunnea</name>
    <dbReference type="NCBI Taxonomy" id="2905690"/>
    <lineage>
        <taxon>Bacteria</taxon>
        <taxon>Pseudomonadati</taxon>
        <taxon>Myxococcota</taxon>
        <taxon>Myxococcia</taxon>
        <taxon>Myxococcales</taxon>
        <taxon>Sorangiineae</taxon>
        <taxon>Pendulisporaceae</taxon>
        <taxon>Pendulispora</taxon>
    </lineage>
</organism>
<keyword evidence="2" id="KW-1185">Reference proteome</keyword>
<protein>
    <submittedName>
        <fullName evidence="1">AAA family ATPase</fullName>
    </submittedName>
</protein>
<accession>A0ABZ2KDU9</accession>
<evidence type="ECO:0000313" key="2">
    <source>
        <dbReference type="Proteomes" id="UP001379533"/>
    </source>
</evidence>
<name>A0ABZ2KDU9_9BACT</name>
<proteinExistence type="predicted"/>
<gene>
    <name evidence="1" type="ORF">LZC95_08395</name>
</gene>
<dbReference type="Pfam" id="PF13479">
    <property type="entry name" value="AAA_24"/>
    <property type="match status" value="1"/>
</dbReference>
<dbReference type="Proteomes" id="UP001379533">
    <property type="component" value="Chromosome"/>
</dbReference>
<reference evidence="1 2" key="1">
    <citation type="submission" date="2021-12" db="EMBL/GenBank/DDBJ databases">
        <title>Discovery of the Pendulisporaceae a myxobacterial family with distinct sporulation behavior and unique specialized metabolism.</title>
        <authorList>
            <person name="Garcia R."/>
            <person name="Popoff A."/>
            <person name="Bader C.D."/>
            <person name="Loehr J."/>
            <person name="Walesch S."/>
            <person name="Walt C."/>
            <person name="Boldt J."/>
            <person name="Bunk B."/>
            <person name="Haeckl F.J.F.P.J."/>
            <person name="Gunesch A.P."/>
            <person name="Birkelbach J."/>
            <person name="Nuebel U."/>
            <person name="Pietschmann T."/>
            <person name="Bach T."/>
            <person name="Mueller R."/>
        </authorList>
    </citation>
    <scope>NUCLEOTIDE SEQUENCE [LARGE SCALE GENOMIC DNA]</scope>
    <source>
        <strain evidence="1 2">MSr12523</strain>
    </source>
</reference>
<sequence>MNVTTIVSRPTAAPKPPSRMVYANVTKGVLERPMKILIYGEAGFAKSSFAAHAPRPIWLGGENGSDHLPVARYPDPQSYEEVVEAIRDARQHRDKHDTFVFDPLGFFEPFVEEKVRRDNGWATLEEPGYGRGPQAVFDQWRVLLHEIEQLYYAGMHIVIIAHADKKTETSPDVETFDKYVIALKNQKAAHLLDRWCDYVLFVQQRIWTTKGKDKRFRGTTDGSLVMHATAMPYFRAKSRPALPGTLPVSWRAFMEARAAVSTRKKDLRSRVDELLLELNDESAAQQALDYIAEAPDDDTSRLEEVVNVLANEIAKKDTQT</sequence>
<dbReference type="EMBL" id="CP089982">
    <property type="protein sequence ID" value="WXA96855.1"/>
    <property type="molecule type" value="Genomic_DNA"/>
</dbReference>
<dbReference type="RefSeq" id="WP_394847469.1">
    <property type="nucleotide sequence ID" value="NZ_CP089982.1"/>
</dbReference>
<evidence type="ECO:0000313" key="1">
    <source>
        <dbReference type="EMBL" id="WXA96855.1"/>
    </source>
</evidence>